<evidence type="ECO:0000256" key="2">
    <source>
        <dbReference type="ARBA" id="ARBA00022448"/>
    </source>
</evidence>
<dbReference type="SUPFAM" id="SSF55604">
    <property type="entry name" value="Glucose permease domain IIB"/>
    <property type="match status" value="1"/>
</dbReference>
<feature type="transmembrane region" description="Helical" evidence="12">
    <location>
        <begin position="281"/>
        <end position="305"/>
    </location>
</feature>
<keyword evidence="3" id="KW-1003">Cell membrane</keyword>
<dbReference type="InterPro" id="IPR001996">
    <property type="entry name" value="PTS_IIB_1"/>
</dbReference>
<dbReference type="InterPro" id="IPR001127">
    <property type="entry name" value="PTS_EIIA_1_perm"/>
</dbReference>
<evidence type="ECO:0000256" key="9">
    <source>
        <dbReference type="ARBA" id="ARBA00022989"/>
    </source>
</evidence>
<evidence type="ECO:0000313" key="17">
    <source>
        <dbReference type="Proteomes" id="UP001256673"/>
    </source>
</evidence>
<keyword evidence="9 12" id="KW-1133">Transmembrane helix</keyword>
<feature type="transmembrane region" description="Helical" evidence="12">
    <location>
        <begin position="429"/>
        <end position="451"/>
    </location>
</feature>
<feature type="transmembrane region" description="Helical" evidence="12">
    <location>
        <begin position="384"/>
        <end position="409"/>
    </location>
</feature>
<comment type="caution">
    <text evidence="16">The sequence shown here is derived from an EMBL/GenBank/DDBJ whole genome shotgun (WGS) entry which is preliminary data.</text>
</comment>
<dbReference type="Gene3D" id="3.30.1360.60">
    <property type="entry name" value="Glucose permease domain IIB"/>
    <property type="match status" value="1"/>
</dbReference>
<dbReference type="Pfam" id="PF00358">
    <property type="entry name" value="PTS_EIIA_1"/>
    <property type="match status" value="1"/>
</dbReference>
<dbReference type="PANTHER" id="PTHR30175:SF1">
    <property type="entry name" value="PTS SYSTEM ARBUTIN-, CELLOBIOSE-, AND SALICIN-SPECIFIC EIIBC COMPONENT-RELATED"/>
    <property type="match status" value="1"/>
</dbReference>
<keyword evidence="4" id="KW-0762">Sugar transport</keyword>
<dbReference type="SUPFAM" id="SSF51261">
    <property type="entry name" value="Duplicated hybrid motif"/>
    <property type="match status" value="1"/>
</dbReference>
<name>A0ABU3RXP1_9MICO</name>
<evidence type="ECO:0000256" key="12">
    <source>
        <dbReference type="SAM" id="Phobius"/>
    </source>
</evidence>
<dbReference type="EMBL" id="JAWDIU010000004">
    <property type="protein sequence ID" value="MDU0327633.1"/>
    <property type="molecule type" value="Genomic_DNA"/>
</dbReference>
<dbReference type="NCBIfam" id="TIGR01995">
    <property type="entry name" value="PTS-II-ABC-beta"/>
    <property type="match status" value="1"/>
</dbReference>
<evidence type="ECO:0000256" key="8">
    <source>
        <dbReference type="ARBA" id="ARBA00022777"/>
    </source>
</evidence>
<dbReference type="Pfam" id="PF02378">
    <property type="entry name" value="PTS_EIIC"/>
    <property type="match status" value="1"/>
</dbReference>
<evidence type="ECO:0000259" key="15">
    <source>
        <dbReference type="PROSITE" id="PS51103"/>
    </source>
</evidence>
<evidence type="ECO:0000256" key="5">
    <source>
        <dbReference type="ARBA" id="ARBA00022679"/>
    </source>
</evidence>
<keyword evidence="2" id="KW-0813">Transport</keyword>
<sequence length="633" mass="65068">MTTQDSARAILEHVGGAVNVASLHHCSTRLRFTLADDTQADEAALKATPGVIGVVLGTQTQVIVGSGVANYFREIEKLRTGGGTRAEARVDAAKPKLTLKRAGSVFMDFVVGVFTPIIPAVAGAGIFKSFLILAVALGWLQTTDQTYQVLTAIPDAVFFFLPLLVTYTAAKKLDTNIPLALGIVGLLVFPTFAGLLTQEGGVALFGLTVPAIAYSAQVFPPILAVLLLAVVERGARRISPSVISTFLVPLICFVVVAPATIFLLGPLGFFLGTLLTGAMLWLYGTLGWIAVALMAAALPFIVSVGMHKAFIPPTVATMASAGKESFYLVASLAHNLAEAGSSLAIAVRTKNKTLRGTAISSGISAFFGITEPALYGVTLQNRRAVISVVIGAFVGGSYLGIAAISAFALVSPGAASISMFIDMANPWNLLHAVIGALVAMVTSFIVSLVIWKDSDSATVRLLEQQAGTSTPVGEPVAGGIVAPMTGEVIALAEVDDPVFSGGILGPGVAIRPTDGEVRAPISGTVSSLLPSRHALGILGDDGLEVLVHVGLDTVRLEGAPFTAHVAQGDRVEAGQHVLTADLAAIEAAGLDITTPVVVLNGDAYDVAPLVTGRVAAGAALLSTDAKETANGIA</sequence>
<dbReference type="InterPro" id="IPR018113">
    <property type="entry name" value="PTrfase_EIIB_Cys"/>
</dbReference>
<feature type="transmembrane region" description="Helical" evidence="12">
    <location>
        <begin position="146"/>
        <end position="165"/>
    </location>
</feature>
<reference evidence="16 17" key="1">
    <citation type="submission" date="2023-09" db="EMBL/GenBank/DDBJ databases">
        <title>Microbacterium fusihabitans sp. nov., Microbacterium phycihabitans sp. nov., and Microbacterium cervinum sp. nov., isolated from dried seaweeds of beach.</title>
        <authorList>
            <person name="Lee S.D."/>
        </authorList>
    </citation>
    <scope>NUCLEOTIDE SEQUENCE [LARGE SCALE GENOMIC DNA]</scope>
    <source>
        <strain evidence="16 17">KSW2-21</strain>
    </source>
</reference>
<evidence type="ECO:0000256" key="4">
    <source>
        <dbReference type="ARBA" id="ARBA00022597"/>
    </source>
</evidence>
<gene>
    <name evidence="16" type="ORF">RWH43_12775</name>
</gene>
<comment type="subcellular location">
    <subcellularLocation>
        <location evidence="1">Cell membrane</location>
        <topology evidence="1">Multi-pass membrane protein</topology>
    </subcellularLocation>
</comment>
<dbReference type="PANTHER" id="PTHR30175">
    <property type="entry name" value="PHOSPHOTRANSFERASE SYSTEM TRANSPORT PROTEIN"/>
    <property type="match status" value="1"/>
</dbReference>
<dbReference type="InterPro" id="IPR011297">
    <property type="entry name" value="PTS_IIABC_b_glu"/>
</dbReference>
<accession>A0ABU3RXP1</accession>
<dbReference type="InterPro" id="IPR036878">
    <property type="entry name" value="Glu_permease_IIB"/>
</dbReference>
<feature type="active site" description="Phosphocysteine intermediate; for EIIB activity" evidence="11">
    <location>
        <position position="26"/>
    </location>
</feature>
<evidence type="ECO:0000313" key="16">
    <source>
        <dbReference type="EMBL" id="MDU0327633.1"/>
    </source>
</evidence>
<organism evidence="16 17">
    <name type="scientific">Microbacterium algihabitans</name>
    <dbReference type="NCBI Taxonomy" id="3075992"/>
    <lineage>
        <taxon>Bacteria</taxon>
        <taxon>Bacillati</taxon>
        <taxon>Actinomycetota</taxon>
        <taxon>Actinomycetes</taxon>
        <taxon>Micrococcales</taxon>
        <taxon>Microbacteriaceae</taxon>
        <taxon>Microbacterium</taxon>
    </lineage>
</organism>
<feature type="domain" description="PTS EIIA type-1" evidence="13">
    <location>
        <begin position="496"/>
        <end position="600"/>
    </location>
</feature>
<feature type="transmembrane region" description="Helical" evidence="12">
    <location>
        <begin position="202"/>
        <end position="230"/>
    </location>
</feature>
<evidence type="ECO:0000256" key="1">
    <source>
        <dbReference type="ARBA" id="ARBA00004651"/>
    </source>
</evidence>
<evidence type="ECO:0000256" key="6">
    <source>
        <dbReference type="ARBA" id="ARBA00022683"/>
    </source>
</evidence>
<evidence type="ECO:0000256" key="11">
    <source>
        <dbReference type="PROSITE-ProRule" id="PRU00421"/>
    </source>
</evidence>
<dbReference type="Proteomes" id="UP001256673">
    <property type="component" value="Unassembled WGS sequence"/>
</dbReference>
<evidence type="ECO:0000256" key="10">
    <source>
        <dbReference type="ARBA" id="ARBA00023136"/>
    </source>
</evidence>
<dbReference type="NCBIfam" id="TIGR00830">
    <property type="entry name" value="PTBA"/>
    <property type="match status" value="1"/>
</dbReference>
<keyword evidence="7 12" id="KW-0812">Transmembrane</keyword>
<dbReference type="InterPro" id="IPR050558">
    <property type="entry name" value="PTS_Sugar-Specific_Components"/>
</dbReference>
<keyword evidence="17" id="KW-1185">Reference proteome</keyword>
<dbReference type="PROSITE" id="PS51098">
    <property type="entry name" value="PTS_EIIB_TYPE_1"/>
    <property type="match status" value="1"/>
</dbReference>
<keyword evidence="6" id="KW-0598">Phosphotransferase system</keyword>
<dbReference type="InterPro" id="IPR013013">
    <property type="entry name" value="PTS_EIIC_1"/>
</dbReference>
<keyword evidence="10 12" id="KW-0472">Membrane</keyword>
<evidence type="ECO:0000256" key="7">
    <source>
        <dbReference type="ARBA" id="ARBA00022692"/>
    </source>
</evidence>
<evidence type="ECO:0000259" key="14">
    <source>
        <dbReference type="PROSITE" id="PS51098"/>
    </source>
</evidence>
<dbReference type="InterPro" id="IPR011055">
    <property type="entry name" value="Dup_hybrid_motif"/>
</dbReference>
<feature type="domain" description="PTS EIIB type-1" evidence="14">
    <location>
        <begin position="4"/>
        <end position="85"/>
    </location>
</feature>
<dbReference type="Gene3D" id="2.70.70.10">
    <property type="entry name" value="Glucose Permease (Domain IIA)"/>
    <property type="match status" value="1"/>
</dbReference>
<protein>
    <submittedName>
        <fullName evidence="16">Beta-glucoside-specific PTS transporter subunit IIABC</fullName>
        <ecNumber evidence="16">2.7.1.-</ecNumber>
    </submittedName>
</protein>
<dbReference type="CDD" id="cd00212">
    <property type="entry name" value="PTS_IIB_glc"/>
    <property type="match status" value="1"/>
</dbReference>
<feature type="transmembrane region" description="Helical" evidence="12">
    <location>
        <begin position="242"/>
        <end position="269"/>
    </location>
</feature>
<feature type="domain" description="PTS EIIC type-1" evidence="15">
    <location>
        <begin position="108"/>
        <end position="462"/>
    </location>
</feature>
<dbReference type="PROSITE" id="PS01035">
    <property type="entry name" value="PTS_EIIB_TYPE_1_CYS"/>
    <property type="match status" value="1"/>
</dbReference>
<dbReference type="EC" id="2.7.1.-" evidence="16"/>
<keyword evidence="5 16" id="KW-0808">Transferase</keyword>
<dbReference type="GO" id="GO:0016740">
    <property type="term" value="F:transferase activity"/>
    <property type="evidence" value="ECO:0007669"/>
    <property type="project" value="UniProtKB-KW"/>
</dbReference>
<dbReference type="Pfam" id="PF00367">
    <property type="entry name" value="PTS_EIIB"/>
    <property type="match status" value="1"/>
</dbReference>
<evidence type="ECO:0000259" key="13">
    <source>
        <dbReference type="PROSITE" id="PS51093"/>
    </source>
</evidence>
<proteinExistence type="predicted"/>
<feature type="transmembrane region" description="Helical" evidence="12">
    <location>
        <begin position="109"/>
        <end position="140"/>
    </location>
</feature>
<dbReference type="PROSITE" id="PS00371">
    <property type="entry name" value="PTS_EIIA_TYPE_1_HIS"/>
    <property type="match status" value="1"/>
</dbReference>
<dbReference type="InterPro" id="IPR003352">
    <property type="entry name" value="PTS_EIIC"/>
</dbReference>
<dbReference type="RefSeq" id="WP_316001673.1">
    <property type="nucleotide sequence ID" value="NZ_JAWDIU010000004.1"/>
</dbReference>
<keyword evidence="8" id="KW-0418">Kinase</keyword>
<dbReference type="PROSITE" id="PS51093">
    <property type="entry name" value="PTS_EIIA_TYPE_1"/>
    <property type="match status" value="1"/>
</dbReference>
<evidence type="ECO:0000256" key="3">
    <source>
        <dbReference type="ARBA" id="ARBA00022475"/>
    </source>
</evidence>
<feature type="transmembrane region" description="Helical" evidence="12">
    <location>
        <begin position="177"/>
        <end position="196"/>
    </location>
</feature>
<dbReference type="PROSITE" id="PS51103">
    <property type="entry name" value="PTS_EIIC_TYPE_1"/>
    <property type="match status" value="1"/>
</dbReference>